<protein>
    <submittedName>
        <fullName evidence="1">Uncharacterized protein</fullName>
    </submittedName>
</protein>
<dbReference type="AlphaFoldDB" id="A0A175YBD6"/>
<evidence type="ECO:0000313" key="1">
    <source>
        <dbReference type="EMBL" id="WOG95222.1"/>
    </source>
</evidence>
<proteinExistence type="predicted"/>
<dbReference type="Proteomes" id="UP000077755">
    <property type="component" value="Chromosome 4"/>
</dbReference>
<dbReference type="EMBL" id="CP093346">
    <property type="protein sequence ID" value="WOG95222.1"/>
    <property type="molecule type" value="Genomic_DNA"/>
</dbReference>
<dbReference type="Gramene" id="KZM80936">
    <property type="protein sequence ID" value="KZM80936"/>
    <property type="gene ID" value="DCAR_031475"/>
</dbReference>
<accession>A0A175YBD6</accession>
<reference evidence="1" key="2">
    <citation type="submission" date="2022-03" db="EMBL/GenBank/DDBJ databases">
        <title>Draft title - Genomic analysis of global carrot germplasm unveils the trajectory of domestication and the origin of high carotenoid orange carrot.</title>
        <authorList>
            <person name="Iorizzo M."/>
            <person name="Ellison S."/>
            <person name="Senalik D."/>
            <person name="Macko-Podgorni A."/>
            <person name="Grzebelus D."/>
            <person name="Bostan H."/>
            <person name="Rolling W."/>
            <person name="Curaba J."/>
            <person name="Simon P."/>
        </authorList>
    </citation>
    <scope>NUCLEOTIDE SEQUENCE</scope>
    <source>
        <tissue evidence="1">Leaf</tissue>
    </source>
</reference>
<gene>
    <name evidence="1" type="ORF">DCAR_0414528</name>
</gene>
<sequence length="190" mass="21759">MDPPQAASQAAKRKRFQEMKNNVVDEIYSLVISSDAFVTEVLTTTEEFSLIFENMKKRQMDLTKQAVIINEKYGHIADIVEEKKKPKIAETSSSFQSLPISYTKSIDIFLEDSELSLQRHTENIKKALEDVKNNFNESVETWSNNYVKLKEQANYLANSGTRHRIEVDKLRSVQYGFIPGEDPSDSDISD</sequence>
<organism evidence="1 2">
    <name type="scientific">Daucus carota subsp. sativus</name>
    <name type="common">Carrot</name>
    <dbReference type="NCBI Taxonomy" id="79200"/>
    <lineage>
        <taxon>Eukaryota</taxon>
        <taxon>Viridiplantae</taxon>
        <taxon>Streptophyta</taxon>
        <taxon>Embryophyta</taxon>
        <taxon>Tracheophyta</taxon>
        <taxon>Spermatophyta</taxon>
        <taxon>Magnoliopsida</taxon>
        <taxon>eudicotyledons</taxon>
        <taxon>Gunneridae</taxon>
        <taxon>Pentapetalae</taxon>
        <taxon>asterids</taxon>
        <taxon>campanulids</taxon>
        <taxon>Apiales</taxon>
        <taxon>Apiaceae</taxon>
        <taxon>Apioideae</taxon>
        <taxon>Scandiceae</taxon>
        <taxon>Daucinae</taxon>
        <taxon>Daucus</taxon>
        <taxon>Daucus sect. Daucus</taxon>
    </lineage>
</organism>
<evidence type="ECO:0000313" key="2">
    <source>
        <dbReference type="Proteomes" id="UP000077755"/>
    </source>
</evidence>
<keyword evidence="2" id="KW-1185">Reference proteome</keyword>
<name>A0A175YBD6_DAUCS</name>
<reference evidence="1" key="1">
    <citation type="journal article" date="2016" name="Nat. Genet.">
        <title>A high-quality carrot genome assembly provides new insights into carotenoid accumulation and asterid genome evolution.</title>
        <authorList>
            <person name="Iorizzo M."/>
            <person name="Ellison S."/>
            <person name="Senalik D."/>
            <person name="Zeng P."/>
            <person name="Satapoomin P."/>
            <person name="Huang J."/>
            <person name="Bowman M."/>
            <person name="Iovene M."/>
            <person name="Sanseverino W."/>
            <person name="Cavagnaro P."/>
            <person name="Yildiz M."/>
            <person name="Macko-Podgorni A."/>
            <person name="Moranska E."/>
            <person name="Grzebelus E."/>
            <person name="Grzebelus D."/>
            <person name="Ashrafi H."/>
            <person name="Zheng Z."/>
            <person name="Cheng S."/>
            <person name="Spooner D."/>
            <person name="Van Deynze A."/>
            <person name="Simon P."/>
        </authorList>
    </citation>
    <scope>NUCLEOTIDE SEQUENCE</scope>
    <source>
        <tissue evidence="1">Leaf</tissue>
    </source>
</reference>